<sequence length="145" mass="15652">MPSAKSLTATLLSALALTAAAVSPSWAEDTAPAPQKTHEAQAQTSDAEAANCSVSSPRVRYWCDTVRPATAYTNYSNAKKHYNEMYEGGSLPVGIYMESNGSKFHVVNGTGYVYKTVPDTSAWALCWNRSSSRTSSAHCDYVRTT</sequence>
<keyword evidence="2" id="KW-0732">Signal</keyword>
<evidence type="ECO:0000313" key="4">
    <source>
        <dbReference type="Proteomes" id="UP001165685"/>
    </source>
</evidence>
<feature type="signal peptide" evidence="2">
    <location>
        <begin position="1"/>
        <end position="27"/>
    </location>
</feature>
<name>A0ABT4TSV3_9ACTN</name>
<reference evidence="3" key="1">
    <citation type="submission" date="2023-01" db="EMBL/GenBank/DDBJ databases">
        <title>Draft genome sequence of Nocardiopsis sp. LSu2-4 isolated from halophytes.</title>
        <authorList>
            <person name="Duangmal K."/>
            <person name="Chantavorakit T."/>
        </authorList>
    </citation>
    <scope>NUCLEOTIDE SEQUENCE</scope>
    <source>
        <strain evidence="3">LSu2-4</strain>
    </source>
</reference>
<dbReference type="RefSeq" id="WP_270680127.1">
    <property type="nucleotide sequence ID" value="NZ_JAQFWP010000056.1"/>
</dbReference>
<gene>
    <name evidence="3" type="ORF">O4U47_23535</name>
</gene>
<evidence type="ECO:0000256" key="2">
    <source>
        <dbReference type="SAM" id="SignalP"/>
    </source>
</evidence>
<dbReference type="Proteomes" id="UP001165685">
    <property type="component" value="Unassembled WGS sequence"/>
</dbReference>
<organism evidence="3 4">
    <name type="scientific">Nocardiopsis suaedae</name>
    <dbReference type="NCBI Taxonomy" id="3018444"/>
    <lineage>
        <taxon>Bacteria</taxon>
        <taxon>Bacillati</taxon>
        <taxon>Actinomycetota</taxon>
        <taxon>Actinomycetes</taxon>
        <taxon>Streptosporangiales</taxon>
        <taxon>Nocardiopsidaceae</taxon>
        <taxon>Nocardiopsis</taxon>
    </lineage>
</organism>
<comment type="caution">
    <text evidence="3">The sequence shown here is derived from an EMBL/GenBank/DDBJ whole genome shotgun (WGS) entry which is preliminary data.</text>
</comment>
<keyword evidence="4" id="KW-1185">Reference proteome</keyword>
<feature type="region of interest" description="Disordered" evidence="1">
    <location>
        <begin position="28"/>
        <end position="51"/>
    </location>
</feature>
<accession>A0ABT4TSV3</accession>
<evidence type="ECO:0008006" key="5">
    <source>
        <dbReference type="Google" id="ProtNLM"/>
    </source>
</evidence>
<evidence type="ECO:0000313" key="3">
    <source>
        <dbReference type="EMBL" id="MDA2807501.1"/>
    </source>
</evidence>
<feature type="chain" id="PRO_5047294714" description="Secreted protein" evidence="2">
    <location>
        <begin position="28"/>
        <end position="145"/>
    </location>
</feature>
<dbReference type="EMBL" id="JAQFWP010000056">
    <property type="protein sequence ID" value="MDA2807501.1"/>
    <property type="molecule type" value="Genomic_DNA"/>
</dbReference>
<evidence type="ECO:0000256" key="1">
    <source>
        <dbReference type="SAM" id="MobiDB-lite"/>
    </source>
</evidence>
<proteinExistence type="predicted"/>
<protein>
    <recommendedName>
        <fullName evidence="5">Secreted protein</fullName>
    </recommendedName>
</protein>
<feature type="compositionally biased region" description="Polar residues" evidence="1">
    <location>
        <begin position="40"/>
        <end position="51"/>
    </location>
</feature>